<dbReference type="HOGENOM" id="CLU_150248_1_0_1"/>
<dbReference type="Proteomes" id="UP000009192">
    <property type="component" value="Unassembled WGS sequence"/>
</dbReference>
<keyword evidence="3" id="KW-1185">Reference proteome</keyword>
<dbReference type="FunCoup" id="B4L0H9">
    <property type="interactions" value="82"/>
</dbReference>
<dbReference type="InParanoid" id="B4L0H9"/>
<dbReference type="KEGG" id="dmo:Dmoj_GI11686"/>
<dbReference type="PhylomeDB" id="B4L0H9"/>
<evidence type="ECO:0000313" key="2">
    <source>
        <dbReference type="EMBL" id="EDW19148.1"/>
    </source>
</evidence>
<keyword evidence="1" id="KW-0732">Signal</keyword>
<evidence type="ECO:0000313" key="3">
    <source>
        <dbReference type="Proteomes" id="UP000009192"/>
    </source>
</evidence>
<dbReference type="EMBL" id="CH933809">
    <property type="protein sequence ID" value="EDW19148.1"/>
    <property type="molecule type" value="Genomic_DNA"/>
</dbReference>
<gene>
    <name evidence="2" type="primary">Dmoj\GI11686</name>
    <name evidence="2" type="ORF">Dmoj_GI11686</name>
</gene>
<reference evidence="2 3" key="1">
    <citation type="journal article" date="2007" name="Nature">
        <title>Evolution of genes and genomes on the Drosophila phylogeny.</title>
        <authorList>
            <consortium name="Drosophila 12 Genomes Consortium"/>
            <person name="Clark A.G."/>
            <person name="Eisen M.B."/>
            <person name="Smith D.R."/>
            <person name="Bergman C.M."/>
            <person name="Oliver B."/>
            <person name="Markow T.A."/>
            <person name="Kaufman T.C."/>
            <person name="Kellis M."/>
            <person name="Gelbart W."/>
            <person name="Iyer V.N."/>
            <person name="Pollard D.A."/>
            <person name="Sackton T.B."/>
            <person name="Larracuente A.M."/>
            <person name="Singh N.D."/>
            <person name="Abad J.P."/>
            <person name="Abt D.N."/>
            <person name="Adryan B."/>
            <person name="Aguade M."/>
            <person name="Akashi H."/>
            <person name="Anderson W.W."/>
            <person name="Aquadro C.F."/>
            <person name="Ardell D.H."/>
            <person name="Arguello R."/>
            <person name="Artieri C.G."/>
            <person name="Barbash D.A."/>
            <person name="Barker D."/>
            <person name="Barsanti P."/>
            <person name="Batterham P."/>
            <person name="Batzoglou S."/>
            <person name="Begun D."/>
            <person name="Bhutkar A."/>
            <person name="Blanco E."/>
            <person name="Bosak S.A."/>
            <person name="Bradley R.K."/>
            <person name="Brand A.D."/>
            <person name="Brent M.R."/>
            <person name="Brooks A.N."/>
            <person name="Brown R.H."/>
            <person name="Butlin R.K."/>
            <person name="Caggese C."/>
            <person name="Calvi B.R."/>
            <person name="Bernardo de Carvalho A."/>
            <person name="Caspi A."/>
            <person name="Castrezana S."/>
            <person name="Celniker S.E."/>
            <person name="Chang J.L."/>
            <person name="Chapple C."/>
            <person name="Chatterji S."/>
            <person name="Chinwalla A."/>
            <person name="Civetta A."/>
            <person name="Clifton S.W."/>
            <person name="Comeron J.M."/>
            <person name="Costello J.C."/>
            <person name="Coyne J.A."/>
            <person name="Daub J."/>
            <person name="David R.G."/>
            <person name="Delcher A.L."/>
            <person name="Delehaunty K."/>
            <person name="Do C.B."/>
            <person name="Ebling H."/>
            <person name="Edwards K."/>
            <person name="Eickbush T."/>
            <person name="Evans J.D."/>
            <person name="Filipski A."/>
            <person name="Findeiss S."/>
            <person name="Freyhult E."/>
            <person name="Fulton L."/>
            <person name="Fulton R."/>
            <person name="Garcia A.C."/>
            <person name="Gardiner A."/>
            <person name="Garfield D.A."/>
            <person name="Garvin B.E."/>
            <person name="Gibson G."/>
            <person name="Gilbert D."/>
            <person name="Gnerre S."/>
            <person name="Godfrey J."/>
            <person name="Good R."/>
            <person name="Gotea V."/>
            <person name="Gravely B."/>
            <person name="Greenberg A.J."/>
            <person name="Griffiths-Jones S."/>
            <person name="Gross S."/>
            <person name="Guigo R."/>
            <person name="Gustafson E.A."/>
            <person name="Haerty W."/>
            <person name="Hahn M.W."/>
            <person name="Halligan D.L."/>
            <person name="Halpern A.L."/>
            <person name="Halter G.M."/>
            <person name="Han M.V."/>
            <person name="Heger A."/>
            <person name="Hillier L."/>
            <person name="Hinrichs A.S."/>
            <person name="Holmes I."/>
            <person name="Hoskins R.A."/>
            <person name="Hubisz M.J."/>
            <person name="Hultmark D."/>
            <person name="Huntley M.A."/>
            <person name="Jaffe D.B."/>
            <person name="Jagadeeshan S."/>
            <person name="Jeck W.R."/>
            <person name="Johnson J."/>
            <person name="Jones C.D."/>
            <person name="Jordan W.C."/>
            <person name="Karpen G.H."/>
            <person name="Kataoka E."/>
            <person name="Keightley P.D."/>
            <person name="Kheradpour P."/>
            <person name="Kirkness E.F."/>
            <person name="Koerich L.B."/>
            <person name="Kristiansen K."/>
            <person name="Kudrna D."/>
            <person name="Kulathinal R.J."/>
            <person name="Kumar S."/>
            <person name="Kwok R."/>
            <person name="Lander E."/>
            <person name="Langley C.H."/>
            <person name="Lapoint R."/>
            <person name="Lazzaro B.P."/>
            <person name="Lee S.J."/>
            <person name="Levesque L."/>
            <person name="Li R."/>
            <person name="Lin C.F."/>
            <person name="Lin M.F."/>
            <person name="Lindblad-Toh K."/>
            <person name="Llopart A."/>
            <person name="Long M."/>
            <person name="Low L."/>
            <person name="Lozovsky E."/>
            <person name="Lu J."/>
            <person name="Luo M."/>
            <person name="Machado C.A."/>
            <person name="Makalowski W."/>
            <person name="Marzo M."/>
            <person name="Matsuda M."/>
            <person name="Matzkin L."/>
            <person name="McAllister B."/>
            <person name="McBride C.S."/>
            <person name="McKernan B."/>
            <person name="McKernan K."/>
            <person name="Mendez-Lago M."/>
            <person name="Minx P."/>
            <person name="Mollenhauer M.U."/>
            <person name="Montooth K."/>
            <person name="Mount S.M."/>
            <person name="Mu X."/>
            <person name="Myers E."/>
            <person name="Negre B."/>
            <person name="Newfeld S."/>
            <person name="Nielsen R."/>
            <person name="Noor M.A."/>
            <person name="O'Grady P."/>
            <person name="Pachter L."/>
            <person name="Papaceit M."/>
            <person name="Parisi M.J."/>
            <person name="Parisi M."/>
            <person name="Parts L."/>
            <person name="Pedersen J.S."/>
            <person name="Pesole G."/>
            <person name="Phillippy A.M."/>
            <person name="Ponting C.P."/>
            <person name="Pop M."/>
            <person name="Porcelli D."/>
            <person name="Powell J.R."/>
            <person name="Prohaska S."/>
            <person name="Pruitt K."/>
            <person name="Puig M."/>
            <person name="Quesneville H."/>
            <person name="Ram K.R."/>
            <person name="Rand D."/>
            <person name="Rasmussen M.D."/>
            <person name="Reed L.K."/>
            <person name="Reenan R."/>
            <person name="Reily A."/>
            <person name="Remington K.A."/>
            <person name="Rieger T.T."/>
            <person name="Ritchie M.G."/>
            <person name="Robin C."/>
            <person name="Rogers Y.H."/>
            <person name="Rohde C."/>
            <person name="Rozas J."/>
            <person name="Rubenfield M.J."/>
            <person name="Ruiz A."/>
            <person name="Russo S."/>
            <person name="Salzberg S.L."/>
            <person name="Sanchez-Gracia A."/>
            <person name="Saranga D.J."/>
            <person name="Sato H."/>
            <person name="Schaeffer S.W."/>
            <person name="Schatz M.C."/>
            <person name="Schlenke T."/>
            <person name="Schwartz R."/>
            <person name="Segarra C."/>
            <person name="Singh R.S."/>
            <person name="Sirot L."/>
            <person name="Sirota M."/>
            <person name="Sisneros N.B."/>
            <person name="Smith C.D."/>
            <person name="Smith T.F."/>
            <person name="Spieth J."/>
            <person name="Stage D.E."/>
            <person name="Stark A."/>
            <person name="Stephan W."/>
            <person name="Strausberg R.L."/>
            <person name="Strempel S."/>
            <person name="Sturgill D."/>
            <person name="Sutton G."/>
            <person name="Sutton G.G."/>
            <person name="Tao W."/>
            <person name="Teichmann S."/>
            <person name="Tobari Y.N."/>
            <person name="Tomimura Y."/>
            <person name="Tsolas J.M."/>
            <person name="Valente V.L."/>
            <person name="Venter E."/>
            <person name="Venter J.C."/>
            <person name="Vicario S."/>
            <person name="Vieira F.G."/>
            <person name="Vilella A.J."/>
            <person name="Villasante A."/>
            <person name="Walenz B."/>
            <person name="Wang J."/>
            <person name="Wasserman M."/>
            <person name="Watts T."/>
            <person name="Wilson D."/>
            <person name="Wilson R.K."/>
            <person name="Wing R.A."/>
            <person name="Wolfner M.F."/>
            <person name="Wong A."/>
            <person name="Wong G.K."/>
            <person name="Wu C.I."/>
            <person name="Wu G."/>
            <person name="Yamamoto D."/>
            <person name="Yang H.P."/>
            <person name="Yang S.P."/>
            <person name="Yorke J.A."/>
            <person name="Yoshida K."/>
            <person name="Zdobnov E."/>
            <person name="Zhang P."/>
            <person name="Zhang Y."/>
            <person name="Zimin A.V."/>
            <person name="Baldwin J."/>
            <person name="Abdouelleil A."/>
            <person name="Abdulkadir J."/>
            <person name="Abebe A."/>
            <person name="Abera B."/>
            <person name="Abreu J."/>
            <person name="Acer S.C."/>
            <person name="Aftuck L."/>
            <person name="Alexander A."/>
            <person name="An P."/>
            <person name="Anderson E."/>
            <person name="Anderson S."/>
            <person name="Arachi H."/>
            <person name="Azer M."/>
            <person name="Bachantsang P."/>
            <person name="Barry A."/>
            <person name="Bayul T."/>
            <person name="Berlin A."/>
            <person name="Bessette D."/>
            <person name="Bloom T."/>
            <person name="Blye J."/>
            <person name="Boguslavskiy L."/>
            <person name="Bonnet C."/>
            <person name="Boukhgalter B."/>
            <person name="Bourzgui I."/>
            <person name="Brown A."/>
            <person name="Cahill P."/>
            <person name="Channer S."/>
            <person name="Cheshatsang Y."/>
            <person name="Chuda L."/>
            <person name="Citroen M."/>
            <person name="Collymore A."/>
            <person name="Cooke P."/>
            <person name="Costello M."/>
            <person name="D'Aco K."/>
            <person name="Daza R."/>
            <person name="De Haan G."/>
            <person name="DeGray S."/>
            <person name="DeMaso C."/>
            <person name="Dhargay N."/>
            <person name="Dooley K."/>
            <person name="Dooley E."/>
            <person name="Doricent M."/>
            <person name="Dorje P."/>
            <person name="Dorjee K."/>
            <person name="Dupes A."/>
            <person name="Elong R."/>
            <person name="Falk J."/>
            <person name="Farina A."/>
            <person name="Faro S."/>
            <person name="Ferguson D."/>
            <person name="Fisher S."/>
            <person name="Foley C.D."/>
            <person name="Franke A."/>
            <person name="Friedrich D."/>
            <person name="Gadbois L."/>
            <person name="Gearin G."/>
            <person name="Gearin C.R."/>
            <person name="Giannoukos G."/>
            <person name="Goode T."/>
            <person name="Graham J."/>
            <person name="Grandbois E."/>
            <person name="Grewal S."/>
            <person name="Gyaltsen K."/>
            <person name="Hafez N."/>
            <person name="Hagos B."/>
            <person name="Hall J."/>
            <person name="Henson C."/>
            <person name="Hollinger A."/>
            <person name="Honan T."/>
            <person name="Huard M.D."/>
            <person name="Hughes L."/>
            <person name="Hurhula B."/>
            <person name="Husby M.E."/>
            <person name="Kamat A."/>
            <person name="Kanga B."/>
            <person name="Kashin S."/>
            <person name="Khazanovich D."/>
            <person name="Kisner P."/>
            <person name="Lance K."/>
            <person name="Lara M."/>
            <person name="Lee W."/>
            <person name="Lennon N."/>
            <person name="Letendre F."/>
            <person name="LeVine R."/>
            <person name="Lipovsky A."/>
            <person name="Liu X."/>
            <person name="Liu J."/>
            <person name="Liu S."/>
            <person name="Lokyitsang T."/>
            <person name="Lokyitsang Y."/>
            <person name="Lubonja R."/>
            <person name="Lui A."/>
            <person name="MacDonald P."/>
            <person name="Magnisalis V."/>
            <person name="Maru K."/>
            <person name="Matthews C."/>
            <person name="McCusker W."/>
            <person name="McDonough S."/>
            <person name="Mehta T."/>
            <person name="Meldrim J."/>
            <person name="Meneus L."/>
            <person name="Mihai O."/>
            <person name="Mihalev A."/>
            <person name="Mihova T."/>
            <person name="Mittelman R."/>
            <person name="Mlenga V."/>
            <person name="Montmayeur A."/>
            <person name="Mulrain L."/>
            <person name="Navidi A."/>
            <person name="Naylor J."/>
            <person name="Negash T."/>
            <person name="Nguyen T."/>
            <person name="Nguyen N."/>
            <person name="Nicol R."/>
            <person name="Norbu C."/>
            <person name="Norbu N."/>
            <person name="Novod N."/>
            <person name="O'Neill B."/>
            <person name="Osman S."/>
            <person name="Markiewicz E."/>
            <person name="Oyono O.L."/>
            <person name="Patti C."/>
            <person name="Phunkhang P."/>
            <person name="Pierre F."/>
            <person name="Priest M."/>
            <person name="Raghuraman S."/>
            <person name="Rege F."/>
            <person name="Reyes R."/>
            <person name="Rise C."/>
            <person name="Rogov P."/>
            <person name="Ross K."/>
            <person name="Ryan E."/>
            <person name="Settipalli S."/>
            <person name="Shea T."/>
            <person name="Sherpa N."/>
            <person name="Shi L."/>
            <person name="Shih D."/>
            <person name="Sparrow T."/>
            <person name="Spaulding J."/>
            <person name="Stalker J."/>
            <person name="Stange-Thomann N."/>
            <person name="Stavropoulos S."/>
            <person name="Stone C."/>
            <person name="Strader C."/>
            <person name="Tesfaye S."/>
            <person name="Thomson T."/>
            <person name="Thoulutsang Y."/>
            <person name="Thoulutsang D."/>
            <person name="Topham K."/>
            <person name="Topping I."/>
            <person name="Tsamla T."/>
            <person name="Vassiliev H."/>
            <person name="Vo A."/>
            <person name="Wangchuk T."/>
            <person name="Wangdi T."/>
            <person name="Weiand M."/>
            <person name="Wilkinson J."/>
            <person name="Wilson A."/>
            <person name="Yadav S."/>
            <person name="Young G."/>
            <person name="Yu Q."/>
            <person name="Zembek L."/>
            <person name="Zhong D."/>
            <person name="Zimmer A."/>
            <person name="Zwirko Z."/>
            <person name="Jaffe D.B."/>
            <person name="Alvarez P."/>
            <person name="Brockman W."/>
            <person name="Butler J."/>
            <person name="Chin C."/>
            <person name="Gnerre S."/>
            <person name="Grabherr M."/>
            <person name="Kleber M."/>
            <person name="Mauceli E."/>
            <person name="MacCallum I."/>
        </authorList>
    </citation>
    <scope>NUCLEOTIDE SEQUENCE [LARGE SCALE GENOMIC DNA]</scope>
    <source>
        <strain evidence="3">Tucson 15081-1352.22</strain>
    </source>
</reference>
<dbReference type="eggNOG" id="ENOG502TB8U">
    <property type="taxonomic scope" value="Eukaryota"/>
</dbReference>
<evidence type="ECO:0000256" key="1">
    <source>
        <dbReference type="SAM" id="SignalP"/>
    </source>
</evidence>
<dbReference type="InterPro" id="IPR003475">
    <property type="entry name" value="Insect_Unk"/>
</dbReference>
<dbReference type="AlphaFoldDB" id="B4L0H9"/>
<feature type="signal peptide" evidence="1">
    <location>
        <begin position="1"/>
        <end position="20"/>
    </location>
</feature>
<feature type="chain" id="PRO_5002815098" evidence="1">
    <location>
        <begin position="21"/>
        <end position="94"/>
    </location>
</feature>
<dbReference type="Pfam" id="PF02448">
    <property type="entry name" value="L71"/>
    <property type="match status" value="1"/>
</dbReference>
<organism evidence="2 3">
    <name type="scientific">Drosophila mojavensis</name>
    <name type="common">Fruit fly</name>
    <dbReference type="NCBI Taxonomy" id="7230"/>
    <lineage>
        <taxon>Eukaryota</taxon>
        <taxon>Metazoa</taxon>
        <taxon>Ecdysozoa</taxon>
        <taxon>Arthropoda</taxon>
        <taxon>Hexapoda</taxon>
        <taxon>Insecta</taxon>
        <taxon>Pterygota</taxon>
        <taxon>Neoptera</taxon>
        <taxon>Endopterygota</taxon>
        <taxon>Diptera</taxon>
        <taxon>Brachycera</taxon>
        <taxon>Muscomorpha</taxon>
        <taxon>Ephydroidea</taxon>
        <taxon>Drosophilidae</taxon>
        <taxon>Drosophila</taxon>
    </lineage>
</organism>
<dbReference type="OMA" id="RYIWKNQ"/>
<proteinExistence type="predicted"/>
<protein>
    <submittedName>
        <fullName evidence="2">Uncharacterized protein</fullName>
    </submittedName>
</protein>
<sequence length="94" mass="11027">MQIQIIFVVLLVICFTAIHSQRSDCDKIYNACVSCRRNRMNTTELNNLCRRTIRDRVWRDQTQCDLQLISCRNPCEKLSCRNIAAAARMPPRRP</sequence>
<accession>B4L0H9</accession>
<name>B4L0H9_DROMO</name>
<dbReference type="OrthoDB" id="7832929at2759"/>